<gene>
    <name evidence="2" type="ORF">EZE20_18940</name>
</gene>
<evidence type="ECO:0000256" key="1">
    <source>
        <dbReference type="SAM" id="SignalP"/>
    </source>
</evidence>
<keyword evidence="1" id="KW-0732">Signal</keyword>
<feature type="signal peptide" evidence="1">
    <location>
        <begin position="1"/>
        <end position="21"/>
    </location>
</feature>
<evidence type="ECO:0000313" key="3">
    <source>
        <dbReference type="Proteomes" id="UP000295706"/>
    </source>
</evidence>
<proteinExistence type="predicted"/>
<name>A0A4R4K3N2_9BACT</name>
<feature type="chain" id="PRO_5020880061" evidence="1">
    <location>
        <begin position="22"/>
        <end position="74"/>
    </location>
</feature>
<dbReference type="RefSeq" id="WP_132120619.1">
    <property type="nucleotide sequence ID" value="NZ_SMJU01000013.1"/>
</dbReference>
<comment type="caution">
    <text evidence="2">The sequence shown here is derived from an EMBL/GenBank/DDBJ whole genome shotgun (WGS) entry which is preliminary data.</text>
</comment>
<dbReference type="AlphaFoldDB" id="A0A4R4K3N2"/>
<dbReference type="EMBL" id="SMJU01000013">
    <property type="protein sequence ID" value="TDB61823.1"/>
    <property type="molecule type" value="Genomic_DNA"/>
</dbReference>
<sequence>MKNIAITSLIAVVLSTTIVLANDTTNRTLSLESTLPKSIPALETPAPAPAKKVKPVEYSPEQKAEIVNLELTSK</sequence>
<protein>
    <submittedName>
        <fullName evidence="2">Uncharacterized protein</fullName>
    </submittedName>
</protein>
<organism evidence="2 3">
    <name type="scientific">Arundinibacter roseus</name>
    <dbReference type="NCBI Taxonomy" id="2070510"/>
    <lineage>
        <taxon>Bacteria</taxon>
        <taxon>Pseudomonadati</taxon>
        <taxon>Bacteroidota</taxon>
        <taxon>Cytophagia</taxon>
        <taxon>Cytophagales</taxon>
        <taxon>Spirosomataceae</taxon>
        <taxon>Arundinibacter</taxon>
    </lineage>
</organism>
<evidence type="ECO:0000313" key="2">
    <source>
        <dbReference type="EMBL" id="TDB61823.1"/>
    </source>
</evidence>
<accession>A0A4R4K3N2</accession>
<reference evidence="2 3" key="1">
    <citation type="submission" date="2019-02" db="EMBL/GenBank/DDBJ databases">
        <title>Arundinibacter roseus gen. nov., sp. nov., a new member of the family Cytophagaceae.</title>
        <authorList>
            <person name="Szuroczki S."/>
            <person name="Khayer B."/>
            <person name="Sproer C."/>
            <person name="Toumi M."/>
            <person name="Szabo A."/>
            <person name="Felfoldi T."/>
            <person name="Schumann P."/>
            <person name="Toth E."/>
        </authorList>
    </citation>
    <scope>NUCLEOTIDE SEQUENCE [LARGE SCALE GENOMIC DNA]</scope>
    <source>
        <strain evidence="2 3">DMA-k-7a</strain>
    </source>
</reference>
<dbReference type="Proteomes" id="UP000295706">
    <property type="component" value="Unassembled WGS sequence"/>
</dbReference>
<keyword evidence="3" id="KW-1185">Reference proteome</keyword>